<feature type="non-terminal residue" evidence="1">
    <location>
        <position position="1"/>
    </location>
</feature>
<comment type="caution">
    <text evidence="1">The sequence shown here is derived from an EMBL/GenBank/DDBJ whole genome shotgun (WGS) entry which is preliminary data.</text>
</comment>
<dbReference type="AlphaFoldDB" id="A0A0P9HHC7"/>
<protein>
    <recommendedName>
        <fullName evidence="3">DUF2249 domain-containing protein</fullName>
    </recommendedName>
</protein>
<keyword evidence="2" id="KW-1185">Reference proteome</keyword>
<accession>A0A0P9HHC7</accession>
<evidence type="ECO:0000313" key="1">
    <source>
        <dbReference type="EMBL" id="KPV54230.1"/>
    </source>
</evidence>
<organism evidence="1 2">
    <name type="scientific">Kouleothrix aurantiaca</name>
    <dbReference type="NCBI Taxonomy" id="186479"/>
    <lineage>
        <taxon>Bacteria</taxon>
        <taxon>Bacillati</taxon>
        <taxon>Chloroflexota</taxon>
        <taxon>Chloroflexia</taxon>
        <taxon>Chloroflexales</taxon>
        <taxon>Roseiflexineae</taxon>
        <taxon>Roseiflexaceae</taxon>
        <taxon>Kouleothrix</taxon>
    </lineage>
</organism>
<sequence length="60" mass="6609">DASGPHDTIVALTDRVPLLLFDELNERRLVYTAEQQPDGAHRVTIAKGAVQAPQKTRSLE</sequence>
<reference evidence="1 2" key="1">
    <citation type="submission" date="2015-09" db="EMBL/GenBank/DDBJ databases">
        <title>Draft genome sequence of Kouleothrix aurantiaca JCM 19913.</title>
        <authorList>
            <person name="Hemp J."/>
        </authorList>
    </citation>
    <scope>NUCLEOTIDE SEQUENCE [LARGE SCALE GENOMIC DNA]</scope>
    <source>
        <strain evidence="1 2">COM-B</strain>
    </source>
</reference>
<dbReference type="Proteomes" id="UP000050509">
    <property type="component" value="Unassembled WGS sequence"/>
</dbReference>
<gene>
    <name evidence="1" type="ORF">SE17_05070</name>
</gene>
<evidence type="ECO:0000313" key="2">
    <source>
        <dbReference type="Proteomes" id="UP000050509"/>
    </source>
</evidence>
<proteinExistence type="predicted"/>
<name>A0A0P9HHC7_9CHLR</name>
<evidence type="ECO:0008006" key="3">
    <source>
        <dbReference type="Google" id="ProtNLM"/>
    </source>
</evidence>
<dbReference type="EMBL" id="LJCR01000091">
    <property type="protein sequence ID" value="KPV54230.1"/>
    <property type="molecule type" value="Genomic_DNA"/>
</dbReference>